<gene>
    <name evidence="9" type="ORF">OEW28_08860</name>
</gene>
<evidence type="ECO:0000256" key="5">
    <source>
        <dbReference type="ARBA" id="ARBA00023159"/>
    </source>
</evidence>
<dbReference type="InterPro" id="IPR000551">
    <property type="entry name" value="MerR-type_HTH_dom"/>
</dbReference>
<keyword evidence="5" id="KW-0010">Activator</keyword>
<feature type="domain" description="HTH merR-type" evidence="8">
    <location>
        <begin position="1"/>
        <end position="68"/>
    </location>
</feature>
<dbReference type="PANTHER" id="PTHR30204:SF16">
    <property type="entry name" value="HTH-TYPE TRANSCRIPTIONAL REGULATOR CUER"/>
    <property type="match status" value="1"/>
</dbReference>
<comment type="caution">
    <text evidence="9">The sequence shown here is derived from an EMBL/GenBank/DDBJ whole genome shotgun (WGS) entry which is preliminary data.</text>
</comment>
<dbReference type="InterPro" id="IPR009061">
    <property type="entry name" value="DNA-bd_dom_put_sf"/>
</dbReference>
<dbReference type="Gene3D" id="1.10.1660.10">
    <property type="match status" value="1"/>
</dbReference>
<dbReference type="Proteomes" id="UP001652542">
    <property type="component" value="Unassembled WGS sequence"/>
</dbReference>
<evidence type="ECO:0000256" key="3">
    <source>
        <dbReference type="ARBA" id="ARBA00023008"/>
    </source>
</evidence>
<name>A0ABT2ZCE8_9RHOB</name>
<keyword evidence="10" id="KW-1185">Reference proteome</keyword>
<dbReference type="InterPro" id="IPR047057">
    <property type="entry name" value="MerR_fam"/>
</dbReference>
<evidence type="ECO:0000313" key="10">
    <source>
        <dbReference type="Proteomes" id="UP001652542"/>
    </source>
</evidence>
<evidence type="ECO:0000256" key="6">
    <source>
        <dbReference type="ARBA" id="ARBA00031472"/>
    </source>
</evidence>
<organism evidence="9 10">
    <name type="scientific">Albidovulum marisflavi</name>
    <dbReference type="NCBI Taxonomy" id="2984159"/>
    <lineage>
        <taxon>Bacteria</taxon>
        <taxon>Pseudomonadati</taxon>
        <taxon>Pseudomonadota</taxon>
        <taxon>Alphaproteobacteria</taxon>
        <taxon>Rhodobacterales</taxon>
        <taxon>Paracoccaceae</taxon>
        <taxon>Albidovulum</taxon>
    </lineage>
</organism>
<reference evidence="9 10" key="1">
    <citation type="submission" date="2022-10" db="EMBL/GenBank/DDBJ databases">
        <title>Defluviimonas sp. nov., isolated from ocean surface water.</title>
        <authorList>
            <person name="He W."/>
            <person name="Wang L."/>
            <person name="Zhang D.-F."/>
        </authorList>
    </citation>
    <scope>NUCLEOTIDE SEQUENCE [LARGE SCALE GENOMIC DNA]</scope>
    <source>
        <strain evidence="9 10">WL0002</strain>
    </source>
</reference>
<dbReference type="PROSITE" id="PS50937">
    <property type="entry name" value="HTH_MERR_2"/>
    <property type="match status" value="1"/>
</dbReference>
<dbReference type="EMBL" id="JAOWKY010000001">
    <property type="protein sequence ID" value="MCV2868735.1"/>
    <property type="molecule type" value="Genomic_DNA"/>
</dbReference>
<dbReference type="RefSeq" id="WP_263734329.1">
    <property type="nucleotide sequence ID" value="NZ_JAOWKY010000001.1"/>
</dbReference>
<dbReference type="Pfam" id="PF13411">
    <property type="entry name" value="MerR_1"/>
    <property type="match status" value="1"/>
</dbReference>
<dbReference type="PRINTS" id="PR00040">
    <property type="entry name" value="HTHMERR"/>
</dbReference>
<dbReference type="PANTHER" id="PTHR30204">
    <property type="entry name" value="REDOX-CYCLING DRUG-SENSING TRANSCRIPTIONAL ACTIVATOR SOXR"/>
    <property type="match status" value="1"/>
</dbReference>
<evidence type="ECO:0000256" key="7">
    <source>
        <dbReference type="ARBA" id="ARBA00032335"/>
    </source>
</evidence>
<keyword evidence="3" id="KW-0186">Copper</keyword>
<evidence type="ECO:0000259" key="8">
    <source>
        <dbReference type="PROSITE" id="PS50937"/>
    </source>
</evidence>
<evidence type="ECO:0000313" key="9">
    <source>
        <dbReference type="EMBL" id="MCV2868735.1"/>
    </source>
</evidence>
<comment type="subunit">
    <text evidence="1">Homodimer.</text>
</comment>
<dbReference type="SMART" id="SM00422">
    <property type="entry name" value="HTH_MERR"/>
    <property type="match status" value="1"/>
</dbReference>
<proteinExistence type="predicted"/>
<accession>A0ABT2ZCE8</accession>
<evidence type="ECO:0000256" key="1">
    <source>
        <dbReference type="ARBA" id="ARBA00011738"/>
    </source>
</evidence>
<evidence type="ECO:0000256" key="2">
    <source>
        <dbReference type="ARBA" id="ARBA00017250"/>
    </source>
</evidence>
<sequence>MNIGDVAQRTGLPIKTIRYYEDIGLVKPSRAANGYRDFSGRDMDRLHLVAQGRQMGFTLAECQKLVCLNEDEHRASRDVRALAVENLTAVRSKIASLRALESRLQTLIAQCHGDDGPECAILEEMGAHQSAR</sequence>
<keyword evidence="4" id="KW-0238">DNA-binding</keyword>
<protein>
    <recommendedName>
        <fullName evidence="2">HTH-type transcriptional regulator CueR</fullName>
    </recommendedName>
    <alternativeName>
        <fullName evidence="7">Copper efflux regulator</fullName>
    </alternativeName>
    <alternativeName>
        <fullName evidence="6">Copper export regulator</fullName>
    </alternativeName>
</protein>
<dbReference type="SUPFAM" id="SSF46955">
    <property type="entry name" value="Putative DNA-binding domain"/>
    <property type="match status" value="1"/>
</dbReference>
<evidence type="ECO:0000256" key="4">
    <source>
        <dbReference type="ARBA" id="ARBA00023125"/>
    </source>
</evidence>